<proteinExistence type="predicted"/>
<organism evidence="2 3">
    <name type="scientific">Ensete ventricosum</name>
    <name type="common">Abyssinian banana</name>
    <name type="synonym">Musa ensete</name>
    <dbReference type="NCBI Taxonomy" id="4639"/>
    <lineage>
        <taxon>Eukaryota</taxon>
        <taxon>Viridiplantae</taxon>
        <taxon>Streptophyta</taxon>
        <taxon>Embryophyta</taxon>
        <taxon>Tracheophyta</taxon>
        <taxon>Spermatophyta</taxon>
        <taxon>Magnoliopsida</taxon>
        <taxon>Liliopsida</taxon>
        <taxon>Zingiberales</taxon>
        <taxon>Musaceae</taxon>
        <taxon>Ensete</taxon>
    </lineage>
</organism>
<accession>A0A426Z9T3</accession>
<reference evidence="2 3" key="1">
    <citation type="journal article" date="2014" name="Agronomy (Basel)">
        <title>A Draft Genome Sequence for Ensete ventricosum, the Drought-Tolerant Tree Against Hunger.</title>
        <authorList>
            <person name="Harrison J."/>
            <person name="Moore K.A."/>
            <person name="Paszkiewicz K."/>
            <person name="Jones T."/>
            <person name="Grant M."/>
            <person name="Ambacheew D."/>
            <person name="Muzemil S."/>
            <person name="Studholme D.J."/>
        </authorList>
    </citation>
    <scope>NUCLEOTIDE SEQUENCE [LARGE SCALE GENOMIC DNA]</scope>
</reference>
<gene>
    <name evidence="2" type="ORF">B296_00044733</name>
</gene>
<comment type="caution">
    <text evidence="2">The sequence shown here is derived from an EMBL/GenBank/DDBJ whole genome shotgun (WGS) entry which is preliminary data.</text>
</comment>
<dbReference type="AlphaFoldDB" id="A0A426Z9T3"/>
<evidence type="ECO:0000313" key="3">
    <source>
        <dbReference type="Proteomes" id="UP000287651"/>
    </source>
</evidence>
<name>A0A426Z9T3_ENSVE</name>
<protein>
    <submittedName>
        <fullName evidence="2">Uncharacterized protein</fullName>
    </submittedName>
</protein>
<sequence>MSRSFNAHVQKPHTRPSWGKQAIASLLSYLHSSYCYLPPPPPFADLSIGGVKSRRPQCKPIVQDHQRLGDNPAARRQPCYQKTTQQPEDDSTAKKTLVPPFGPSTAGGTGIERVARRRRLSRRSKGDDEGLKRRSRRRALGLPFSSSPPLFCSHLVKELSSELAGRGNWICCLLLFKEQGLDSRLKPYMTSGVSFWR</sequence>
<evidence type="ECO:0000313" key="2">
    <source>
        <dbReference type="EMBL" id="RRT60760.1"/>
    </source>
</evidence>
<feature type="region of interest" description="Disordered" evidence="1">
    <location>
        <begin position="62"/>
        <end position="134"/>
    </location>
</feature>
<dbReference type="EMBL" id="AMZH03007654">
    <property type="protein sequence ID" value="RRT60760.1"/>
    <property type="molecule type" value="Genomic_DNA"/>
</dbReference>
<evidence type="ECO:0000256" key="1">
    <source>
        <dbReference type="SAM" id="MobiDB-lite"/>
    </source>
</evidence>
<dbReference type="Proteomes" id="UP000287651">
    <property type="component" value="Unassembled WGS sequence"/>
</dbReference>